<accession>A0AA89AJJ5</accession>
<evidence type="ECO:0000313" key="2">
    <source>
        <dbReference type="EMBL" id="KAK3004528.1"/>
    </source>
</evidence>
<dbReference type="Proteomes" id="UP001188597">
    <property type="component" value="Unassembled WGS sequence"/>
</dbReference>
<organism evidence="2 3">
    <name type="scientific">Escallonia herrerae</name>
    <dbReference type="NCBI Taxonomy" id="1293975"/>
    <lineage>
        <taxon>Eukaryota</taxon>
        <taxon>Viridiplantae</taxon>
        <taxon>Streptophyta</taxon>
        <taxon>Embryophyta</taxon>
        <taxon>Tracheophyta</taxon>
        <taxon>Spermatophyta</taxon>
        <taxon>Magnoliopsida</taxon>
        <taxon>eudicotyledons</taxon>
        <taxon>Gunneridae</taxon>
        <taxon>Pentapetalae</taxon>
        <taxon>asterids</taxon>
        <taxon>campanulids</taxon>
        <taxon>Escalloniales</taxon>
        <taxon>Escalloniaceae</taxon>
        <taxon>Escallonia</taxon>
    </lineage>
</organism>
<evidence type="ECO:0008006" key="4">
    <source>
        <dbReference type="Google" id="ProtNLM"/>
    </source>
</evidence>
<evidence type="ECO:0000256" key="1">
    <source>
        <dbReference type="SAM" id="MobiDB-lite"/>
    </source>
</evidence>
<evidence type="ECO:0000313" key="3">
    <source>
        <dbReference type="Proteomes" id="UP001188597"/>
    </source>
</evidence>
<keyword evidence="3" id="KW-1185">Reference proteome</keyword>
<gene>
    <name evidence="2" type="ORF">RJ639_018972</name>
</gene>
<reference evidence="2" key="1">
    <citation type="submission" date="2022-12" db="EMBL/GenBank/DDBJ databases">
        <title>Draft genome assemblies for two species of Escallonia (Escalloniales).</title>
        <authorList>
            <person name="Chanderbali A."/>
            <person name="Dervinis C."/>
            <person name="Anghel I."/>
            <person name="Soltis D."/>
            <person name="Soltis P."/>
            <person name="Zapata F."/>
        </authorList>
    </citation>
    <scope>NUCLEOTIDE SEQUENCE</scope>
    <source>
        <strain evidence="2">UCBG64.0493</strain>
        <tissue evidence="2">Leaf</tissue>
    </source>
</reference>
<dbReference type="AlphaFoldDB" id="A0AA89AJJ5"/>
<comment type="caution">
    <text evidence="2">The sequence shown here is derived from an EMBL/GenBank/DDBJ whole genome shotgun (WGS) entry which is preliminary data.</text>
</comment>
<protein>
    <recommendedName>
        <fullName evidence="4">Late embryogenesis abundant protein</fullName>
    </recommendedName>
</protein>
<feature type="region of interest" description="Disordered" evidence="1">
    <location>
        <begin position="99"/>
        <end position="147"/>
    </location>
</feature>
<sequence>MAGKAADKAKEGTYKAAETAKYAKDKTKDAAGTVTEKAKEGTYKIGETAEYAAETLVDKAKQTVEGAWGMAKGATQKVKETVVGKSHDDVDYLVEDHVRKAGGKDHDGKTMGDEDVMDLRRRAGGYDKDHEGKRRDEDHNAELRKKK</sequence>
<dbReference type="EMBL" id="JAVXUP010002240">
    <property type="protein sequence ID" value="KAK3004528.1"/>
    <property type="molecule type" value="Genomic_DNA"/>
</dbReference>
<name>A0AA89AJJ5_9ASTE</name>
<proteinExistence type="predicted"/>